<evidence type="ECO:0000256" key="4">
    <source>
        <dbReference type="SAM" id="MobiDB-lite"/>
    </source>
</evidence>
<organism evidence="7 8">
    <name type="scientific">Paspalum notatum var. saurae</name>
    <dbReference type="NCBI Taxonomy" id="547442"/>
    <lineage>
        <taxon>Eukaryota</taxon>
        <taxon>Viridiplantae</taxon>
        <taxon>Streptophyta</taxon>
        <taxon>Embryophyta</taxon>
        <taxon>Tracheophyta</taxon>
        <taxon>Spermatophyta</taxon>
        <taxon>Magnoliopsida</taxon>
        <taxon>Liliopsida</taxon>
        <taxon>Poales</taxon>
        <taxon>Poaceae</taxon>
        <taxon>PACMAD clade</taxon>
        <taxon>Panicoideae</taxon>
        <taxon>Andropogonodae</taxon>
        <taxon>Paspaleae</taxon>
        <taxon>Paspalinae</taxon>
        <taxon>Paspalum</taxon>
    </lineage>
</organism>
<keyword evidence="8" id="KW-1185">Reference proteome</keyword>
<dbReference type="InterPro" id="IPR000210">
    <property type="entry name" value="BTB/POZ_dom"/>
</dbReference>
<dbReference type="SUPFAM" id="SSF54695">
    <property type="entry name" value="POZ domain"/>
    <property type="match status" value="1"/>
</dbReference>
<proteinExistence type="inferred from homology"/>
<dbReference type="PROSITE" id="PS50097">
    <property type="entry name" value="BTB"/>
    <property type="match status" value="1"/>
</dbReference>
<dbReference type="Gene3D" id="3.30.710.10">
    <property type="entry name" value="Potassium Channel Kv1.1, Chain A"/>
    <property type="match status" value="1"/>
</dbReference>
<dbReference type="InterPro" id="IPR011333">
    <property type="entry name" value="SKP1/BTB/POZ_sf"/>
</dbReference>
<evidence type="ECO:0000259" key="5">
    <source>
        <dbReference type="PROSITE" id="PS50097"/>
    </source>
</evidence>
<feature type="region of interest" description="Disordered" evidence="4">
    <location>
        <begin position="625"/>
        <end position="657"/>
    </location>
</feature>
<dbReference type="InterPro" id="IPR043454">
    <property type="entry name" value="NPH3/RPT2-like"/>
</dbReference>
<evidence type="ECO:0000256" key="3">
    <source>
        <dbReference type="PROSITE-ProRule" id="PRU00982"/>
    </source>
</evidence>
<comment type="pathway">
    <text evidence="1">Protein modification; protein ubiquitination.</text>
</comment>
<dbReference type="Pfam" id="PF00651">
    <property type="entry name" value="BTB"/>
    <property type="match status" value="1"/>
</dbReference>
<dbReference type="Pfam" id="PF03000">
    <property type="entry name" value="NPH3"/>
    <property type="match status" value="1"/>
</dbReference>
<dbReference type="SMART" id="SM00225">
    <property type="entry name" value="BTB"/>
    <property type="match status" value="1"/>
</dbReference>
<evidence type="ECO:0000256" key="2">
    <source>
        <dbReference type="ARBA" id="ARBA00022786"/>
    </source>
</evidence>
<sequence>MAAATKVIGSKPSDCFQLQDPNTWICITEPATESDVVVEVGEMSFHLHKAPLISRSGTLQKLINESTDDEDDSKPCTVRLDDVPGGPEAFQLAARFCYDVRMELNAANVVPLRCAAEHLRMTEEYGEGNLVEQAESFLTQVMGGWDDTVRALHACDAVLPDAEDLLVLPRCIDSLASKACADPTLFGWPMLEYYTAKSLEETVLWNGITTAGKPRSPGADWWYTQASSFALPVYKRLISAMRYRGMSPETVAGSLMHYARRHLSGLRRLGDYGDGDGDGGSSRGGATVLSDGDQRALLEDIVALLPAEKGVAPARFLLGLLRTATVLHANLACRDALERRAGSQLDEAALEDLLIPNTGYSAETLYDVDSMQRMLEQFMMTSVSPEITGEGQPVDEPPSAEIMPVSTVAKLVDGYLAEVGTDTNLKLSKFQTIAGLVPEYARGIDDGLYRAIDIYLKVKQQLAAVLGMAHPWLTDSEREQLCRLMNCQKLSLEACTHAAQNERLPLRVVVQVLFFEQLRLRTTVAGWFCVSDNADHGSTSDSCVLPRRTDDDLDFAAGSEATTEEDGIAVARHDEMSPAMKVEEVRQRVLELEDECSSMRQEIHRLGNGKPKSALSRLLRKLGLGGRSSSRQRHQQQDPLPLPGASDKRRKSLDFGC</sequence>
<evidence type="ECO:0000313" key="8">
    <source>
        <dbReference type="Proteomes" id="UP001341281"/>
    </source>
</evidence>
<feature type="domain" description="NPH3" evidence="6">
    <location>
        <begin position="220"/>
        <end position="519"/>
    </location>
</feature>
<accession>A0AAQ3UBB8</accession>
<dbReference type="Proteomes" id="UP001341281">
    <property type="component" value="Chromosome 07"/>
</dbReference>
<evidence type="ECO:0000313" key="7">
    <source>
        <dbReference type="EMBL" id="WVZ87354.1"/>
    </source>
</evidence>
<name>A0AAQ3UBB8_PASNO</name>
<evidence type="ECO:0000259" key="6">
    <source>
        <dbReference type="PROSITE" id="PS51649"/>
    </source>
</evidence>
<protein>
    <recommendedName>
        <fullName evidence="9">BTB/POZ domain-containing protein</fullName>
    </recommendedName>
</protein>
<gene>
    <name evidence="7" type="ORF">U9M48_034001</name>
</gene>
<keyword evidence="2" id="KW-0833">Ubl conjugation pathway</keyword>
<reference evidence="7 8" key="1">
    <citation type="submission" date="2024-02" db="EMBL/GenBank/DDBJ databases">
        <title>High-quality chromosome-scale genome assembly of Pensacola bahiagrass (Paspalum notatum Flugge var. saurae).</title>
        <authorList>
            <person name="Vega J.M."/>
            <person name="Podio M."/>
            <person name="Orjuela J."/>
            <person name="Siena L.A."/>
            <person name="Pessino S.C."/>
            <person name="Combes M.C."/>
            <person name="Mariac C."/>
            <person name="Albertini E."/>
            <person name="Pupilli F."/>
            <person name="Ortiz J.P.A."/>
            <person name="Leblanc O."/>
        </authorList>
    </citation>
    <scope>NUCLEOTIDE SEQUENCE [LARGE SCALE GENOMIC DNA]</scope>
    <source>
        <strain evidence="7">R1</strain>
        <tissue evidence="7">Leaf</tissue>
    </source>
</reference>
<evidence type="ECO:0000256" key="1">
    <source>
        <dbReference type="ARBA" id="ARBA00004906"/>
    </source>
</evidence>
<dbReference type="InterPro" id="IPR027356">
    <property type="entry name" value="NPH3_dom"/>
</dbReference>
<dbReference type="AlphaFoldDB" id="A0AAQ3UBB8"/>
<feature type="domain" description="BTB" evidence="5">
    <location>
        <begin position="34"/>
        <end position="106"/>
    </location>
</feature>
<comment type="similarity">
    <text evidence="3">Belongs to the NPH3 family.</text>
</comment>
<dbReference type="PANTHER" id="PTHR32370">
    <property type="entry name" value="OS12G0117600 PROTEIN"/>
    <property type="match status" value="1"/>
</dbReference>
<evidence type="ECO:0008006" key="9">
    <source>
        <dbReference type="Google" id="ProtNLM"/>
    </source>
</evidence>
<dbReference type="EMBL" id="CP144751">
    <property type="protein sequence ID" value="WVZ87354.1"/>
    <property type="molecule type" value="Genomic_DNA"/>
</dbReference>
<dbReference type="PROSITE" id="PS51649">
    <property type="entry name" value="NPH3"/>
    <property type="match status" value="1"/>
</dbReference>